<dbReference type="CDD" id="cd16936">
    <property type="entry name" value="HATPase_RsbW-like"/>
    <property type="match status" value="1"/>
</dbReference>
<accession>A0A1M6BSB4</accession>
<proteinExistence type="predicted"/>
<evidence type="ECO:0000256" key="1">
    <source>
        <dbReference type="ARBA" id="ARBA00022527"/>
    </source>
</evidence>
<name>A0A1M6BSB4_9FIRM</name>
<keyword evidence="3" id="KW-0418">Kinase</keyword>
<dbReference type="Proteomes" id="UP000324781">
    <property type="component" value="Unassembled WGS sequence"/>
</dbReference>
<dbReference type="GO" id="GO:0004674">
    <property type="term" value="F:protein serine/threonine kinase activity"/>
    <property type="evidence" value="ECO:0007669"/>
    <property type="project" value="UniProtKB-KW"/>
</dbReference>
<dbReference type="Gene3D" id="3.30.565.10">
    <property type="entry name" value="Histidine kinase-like ATPase, C-terminal domain"/>
    <property type="match status" value="1"/>
</dbReference>
<dbReference type="InterPro" id="IPR050267">
    <property type="entry name" value="Anti-sigma-factor_SerPK"/>
</dbReference>
<reference evidence="3 4" key="1">
    <citation type="submission" date="2016-11" db="EMBL/GenBank/DDBJ databases">
        <authorList>
            <person name="Varghese N."/>
            <person name="Submissions S."/>
        </authorList>
    </citation>
    <scope>NUCLEOTIDE SEQUENCE [LARGE SCALE GENOMIC DNA]</scope>
    <source>
        <strain evidence="3 4">DSM 19027</strain>
    </source>
</reference>
<keyword evidence="4" id="KW-1185">Reference proteome</keyword>
<evidence type="ECO:0000313" key="4">
    <source>
        <dbReference type="Proteomes" id="UP000324781"/>
    </source>
</evidence>
<dbReference type="AlphaFoldDB" id="A0A1M6BSB4"/>
<keyword evidence="1" id="KW-0723">Serine/threonine-protein kinase</keyword>
<dbReference type="SUPFAM" id="SSF55874">
    <property type="entry name" value="ATPase domain of HSP90 chaperone/DNA topoisomerase II/histidine kinase"/>
    <property type="match status" value="1"/>
</dbReference>
<evidence type="ECO:0000259" key="2">
    <source>
        <dbReference type="Pfam" id="PF13581"/>
    </source>
</evidence>
<gene>
    <name evidence="3" type="ORF">SAMN05444373_1003106</name>
</gene>
<dbReference type="EMBL" id="FQZP01000003">
    <property type="protein sequence ID" value="SHI51629.1"/>
    <property type="molecule type" value="Genomic_DNA"/>
</dbReference>
<dbReference type="PANTHER" id="PTHR35526:SF3">
    <property type="entry name" value="ANTI-SIGMA-F FACTOR RSBW"/>
    <property type="match status" value="1"/>
</dbReference>
<dbReference type="Pfam" id="PF13581">
    <property type="entry name" value="HATPase_c_2"/>
    <property type="match status" value="1"/>
</dbReference>
<dbReference type="PANTHER" id="PTHR35526">
    <property type="entry name" value="ANTI-SIGMA-F FACTOR RSBW-RELATED"/>
    <property type="match status" value="1"/>
</dbReference>
<evidence type="ECO:0000313" key="3">
    <source>
        <dbReference type="EMBL" id="SHI51629.1"/>
    </source>
</evidence>
<keyword evidence="3" id="KW-0808">Transferase</keyword>
<protein>
    <submittedName>
        <fullName evidence="3">Serine/threonine-protein kinase RsbW</fullName>
    </submittedName>
</protein>
<feature type="domain" description="Histidine kinase/HSP90-like ATPase" evidence="2">
    <location>
        <begin position="37"/>
        <end position="155"/>
    </location>
</feature>
<organism evidence="3 4">
    <name type="scientific">Thermoclostridium caenicola</name>
    <dbReference type="NCBI Taxonomy" id="659425"/>
    <lineage>
        <taxon>Bacteria</taxon>
        <taxon>Bacillati</taxon>
        <taxon>Bacillota</taxon>
        <taxon>Clostridia</taxon>
        <taxon>Eubacteriales</taxon>
        <taxon>Oscillospiraceae</taxon>
        <taxon>Thermoclostridium</taxon>
    </lineage>
</organism>
<dbReference type="InterPro" id="IPR003594">
    <property type="entry name" value="HATPase_dom"/>
</dbReference>
<sequence length="160" mass="18006">MARQTEDMLSMSVNQKEGIKIYSEMINSDAYEVCREVKIILNRIEMISGIDADQQFDIKVILSELLQNAIRHGNAMDSNKKVRVDVWIQDNRELFICVADQGPGFDVKHAFGGRKKSADCDALSMDESGRGLLIVQNLCDDIQFNSAGNAITVKKRLDKH</sequence>
<dbReference type="InterPro" id="IPR036890">
    <property type="entry name" value="HATPase_C_sf"/>
</dbReference>